<sequence length="397" mass="42316">MRKISDTITRLAAFRAGQGFQTNGQGRDRLSDLADFGSNPGALRARIYVPDDLPEAAPLVVVLHGCTQTAAGYDHGSGWSQLADQEGFALLFPEQQRANNANLCFNWFVPSGTKRNGGEALSIRQMIEAMVLAHGLDPKRIFITGLSAGGAMTSAMLACYPEVFAGGAIIAGLPYGSAKTVPEAFDRMRGHGMPSERQLQKALRDASPHQGPWPSISVWHGSADQTVASSNADAVIGQWRAVHGLVPGLDARSTRSEMVDGHSRRVWCNAQGQELIEEYRIAGMGHGTPLDTAGDAALGAGGPYMLDVGISSTRHIARFWGIAKPCVKRDANIKPAKANNEALAPGFARTLLTPKAGVPNVRHYSKRANTPPSQKPNSAGAIRKVIEDALRSAGLMH</sequence>
<name>A0ABY5QXV8_9HYPH</name>
<gene>
    <name evidence="3" type="ORF">IHQ72_34790</name>
</gene>
<keyword evidence="4" id="KW-1185">Reference proteome</keyword>
<dbReference type="SUPFAM" id="SSF53474">
    <property type="entry name" value="alpha/beta-Hydrolases"/>
    <property type="match status" value="2"/>
</dbReference>
<evidence type="ECO:0000256" key="2">
    <source>
        <dbReference type="ARBA" id="ARBA00022801"/>
    </source>
</evidence>
<dbReference type="RefSeq" id="WP_258120426.1">
    <property type="nucleotide sequence ID" value="NZ_CP062229.1"/>
</dbReference>
<proteinExistence type="predicted"/>
<keyword evidence="1" id="KW-0732">Signal</keyword>
<dbReference type="Pfam" id="PF10503">
    <property type="entry name" value="Esterase_PHB"/>
    <property type="match status" value="1"/>
</dbReference>
<evidence type="ECO:0000313" key="4">
    <source>
        <dbReference type="Proteomes" id="UP001058098"/>
    </source>
</evidence>
<accession>A0ABY5QXV8</accession>
<dbReference type="InterPro" id="IPR050955">
    <property type="entry name" value="Plant_Biomass_Hydrol_Est"/>
</dbReference>
<organism evidence="3 4">
    <name type="scientific">Mesorhizobium onobrychidis</name>
    <dbReference type="NCBI Taxonomy" id="2775404"/>
    <lineage>
        <taxon>Bacteria</taxon>
        <taxon>Pseudomonadati</taxon>
        <taxon>Pseudomonadota</taxon>
        <taxon>Alphaproteobacteria</taxon>
        <taxon>Hyphomicrobiales</taxon>
        <taxon>Phyllobacteriaceae</taxon>
        <taxon>Mesorhizobium</taxon>
    </lineage>
</organism>
<dbReference type="Gene3D" id="3.40.50.1820">
    <property type="entry name" value="alpha/beta hydrolase"/>
    <property type="match status" value="1"/>
</dbReference>
<dbReference type="PANTHER" id="PTHR43037">
    <property type="entry name" value="UNNAMED PRODUCT-RELATED"/>
    <property type="match status" value="1"/>
</dbReference>
<dbReference type="EMBL" id="CP062229">
    <property type="protein sequence ID" value="UVC15532.1"/>
    <property type="molecule type" value="Genomic_DNA"/>
</dbReference>
<dbReference type="Proteomes" id="UP001058098">
    <property type="component" value="Chromosome"/>
</dbReference>
<evidence type="ECO:0000256" key="1">
    <source>
        <dbReference type="ARBA" id="ARBA00022729"/>
    </source>
</evidence>
<evidence type="ECO:0000313" key="3">
    <source>
        <dbReference type="EMBL" id="UVC15532.1"/>
    </source>
</evidence>
<protein>
    <submittedName>
        <fullName evidence="3">PHB depolymerase family esterase</fullName>
    </submittedName>
</protein>
<dbReference type="NCBIfam" id="TIGR01840">
    <property type="entry name" value="esterase_phb"/>
    <property type="match status" value="1"/>
</dbReference>
<reference evidence="3" key="1">
    <citation type="submission" date="2020-09" db="EMBL/GenBank/DDBJ databases">
        <title>Rhizobia associated with sainfoin plants.</title>
        <authorList>
            <person name="Asharfi S."/>
            <person name="Kuzmanovic N."/>
            <person name="Bunk B."/>
            <person name="Sproeer C."/>
            <person name="Becker M."/>
            <person name="Thuenen T."/>
        </authorList>
    </citation>
    <scope>NUCLEOTIDE SEQUENCE</scope>
    <source>
        <strain evidence="3">OM4</strain>
    </source>
</reference>
<keyword evidence="2" id="KW-0378">Hydrolase</keyword>
<dbReference type="PANTHER" id="PTHR43037:SF1">
    <property type="entry name" value="BLL1128 PROTEIN"/>
    <property type="match status" value="1"/>
</dbReference>
<dbReference type="InterPro" id="IPR010126">
    <property type="entry name" value="Esterase_phb"/>
</dbReference>
<dbReference type="InterPro" id="IPR029058">
    <property type="entry name" value="AB_hydrolase_fold"/>
</dbReference>